<dbReference type="PROSITE" id="PS51186">
    <property type="entry name" value="GNAT"/>
    <property type="match status" value="1"/>
</dbReference>
<dbReference type="InterPro" id="IPR000182">
    <property type="entry name" value="GNAT_dom"/>
</dbReference>
<dbReference type="Gene3D" id="3.40.630.30">
    <property type="match status" value="1"/>
</dbReference>
<dbReference type="EMBL" id="WTVP01000042">
    <property type="protein sequence ID" value="NMG16638.1"/>
    <property type="molecule type" value="Genomic_DNA"/>
</dbReference>
<dbReference type="Pfam" id="PF00583">
    <property type="entry name" value="Acetyltransf_1"/>
    <property type="match status" value="1"/>
</dbReference>
<evidence type="ECO:0000259" key="1">
    <source>
        <dbReference type="PROSITE" id="PS51186"/>
    </source>
</evidence>
<reference evidence="2 3" key="1">
    <citation type="submission" date="2019-12" db="EMBL/GenBank/DDBJ databases">
        <title>Comparative genomics gives insights into the taxonomy of the Azoarcus-Aromatoleum group and reveals separate origins of nif in the plant-associated Azoarcus and non-plant-associated Aromatoleum sub-groups.</title>
        <authorList>
            <person name="Lafos M."/>
            <person name="Maluk M."/>
            <person name="Batista M."/>
            <person name="Junghare M."/>
            <person name="Carmona M."/>
            <person name="Faoro H."/>
            <person name="Cruz L.M."/>
            <person name="Battistoni F."/>
            <person name="De Souza E."/>
            <person name="Pedrosa F."/>
            <person name="Chen W.-M."/>
            <person name="Poole P.S."/>
            <person name="Dixon R.A."/>
            <person name="James E.K."/>
        </authorList>
    </citation>
    <scope>NUCLEOTIDE SEQUENCE [LARGE SCALE GENOMIC DNA]</scope>
    <source>
        <strain evidence="2 3">PbN1</strain>
    </source>
</reference>
<dbReference type="SUPFAM" id="SSF55729">
    <property type="entry name" value="Acyl-CoA N-acyltransferases (Nat)"/>
    <property type="match status" value="1"/>
</dbReference>
<protein>
    <submittedName>
        <fullName evidence="2">GNAT family N-acetyltransferase</fullName>
    </submittedName>
</protein>
<dbReference type="InterPro" id="IPR016181">
    <property type="entry name" value="Acyl_CoA_acyltransferase"/>
</dbReference>
<comment type="caution">
    <text evidence="2">The sequence shown here is derived from an EMBL/GenBank/DDBJ whole genome shotgun (WGS) entry which is preliminary data.</text>
</comment>
<evidence type="ECO:0000313" key="2">
    <source>
        <dbReference type="EMBL" id="NMG16638.1"/>
    </source>
</evidence>
<evidence type="ECO:0000313" key="3">
    <source>
        <dbReference type="Proteomes" id="UP000633943"/>
    </source>
</evidence>
<organism evidence="2 3">
    <name type="scientific">Aromatoleum bremense</name>
    <dbReference type="NCBI Taxonomy" id="76115"/>
    <lineage>
        <taxon>Bacteria</taxon>
        <taxon>Pseudomonadati</taxon>
        <taxon>Pseudomonadota</taxon>
        <taxon>Betaproteobacteria</taxon>
        <taxon>Rhodocyclales</taxon>
        <taxon>Rhodocyclaceae</taxon>
        <taxon>Aromatoleum</taxon>
    </lineage>
</organism>
<dbReference type="Proteomes" id="UP000633943">
    <property type="component" value="Unassembled WGS sequence"/>
</dbReference>
<name>A0ABX1NXX7_9RHOO</name>
<keyword evidence="3" id="KW-1185">Reference proteome</keyword>
<dbReference type="RefSeq" id="WP_169203208.1">
    <property type="nucleotide sequence ID" value="NZ_CP059467.1"/>
</dbReference>
<feature type="domain" description="N-acetyltransferase" evidence="1">
    <location>
        <begin position="8"/>
        <end position="196"/>
    </location>
</feature>
<accession>A0ABX1NXX7</accession>
<sequence>MSADRKGDIYRQVAQLHLDGLNSGFLAKLGPGVLALMYEAIDRASGSVLLVECDGERVVGFVSGGLGMRPVYRQMLRRPFALALSLLPSLLHPSRIVQVLEVLRYGRKAGTNTALPAAELLSIVVAPESRGRGVAERLYRRLLVHFGAEGIAAFRITVGGKLSRAHAFYKKMGAKPVAEIEVHAGERSVVYAHETA</sequence>
<proteinExistence type="predicted"/>
<gene>
    <name evidence="2" type="ORF">GPA24_14005</name>
</gene>